<evidence type="ECO:0000313" key="3">
    <source>
        <dbReference type="EMBL" id="CAD7241137.1"/>
    </source>
</evidence>
<evidence type="ECO:0000256" key="2">
    <source>
        <dbReference type="SAM" id="Phobius"/>
    </source>
</evidence>
<organism evidence="3">
    <name type="scientific">Darwinula stevensoni</name>
    <dbReference type="NCBI Taxonomy" id="69355"/>
    <lineage>
        <taxon>Eukaryota</taxon>
        <taxon>Metazoa</taxon>
        <taxon>Ecdysozoa</taxon>
        <taxon>Arthropoda</taxon>
        <taxon>Crustacea</taxon>
        <taxon>Oligostraca</taxon>
        <taxon>Ostracoda</taxon>
        <taxon>Podocopa</taxon>
        <taxon>Podocopida</taxon>
        <taxon>Darwinulocopina</taxon>
        <taxon>Darwinuloidea</taxon>
        <taxon>Darwinulidae</taxon>
        <taxon>Darwinula</taxon>
    </lineage>
</organism>
<evidence type="ECO:0000313" key="4">
    <source>
        <dbReference type="Proteomes" id="UP000677054"/>
    </source>
</evidence>
<keyword evidence="2" id="KW-0812">Transmembrane</keyword>
<gene>
    <name evidence="3" type="ORF">DSTB1V02_LOCUS1138</name>
</gene>
<dbReference type="EMBL" id="CAJPEV010000100">
    <property type="protein sequence ID" value="CAG0880564.1"/>
    <property type="molecule type" value="Genomic_DNA"/>
</dbReference>
<proteinExistence type="predicted"/>
<dbReference type="OrthoDB" id="6606882at2759"/>
<keyword evidence="2" id="KW-0472">Membrane</keyword>
<feature type="compositionally biased region" description="Basic and acidic residues" evidence="1">
    <location>
        <begin position="231"/>
        <end position="243"/>
    </location>
</feature>
<dbReference type="Proteomes" id="UP000677054">
    <property type="component" value="Unassembled WGS sequence"/>
</dbReference>
<keyword evidence="2" id="KW-1133">Transmembrane helix</keyword>
<feature type="compositionally biased region" description="Gly residues" evidence="1">
    <location>
        <begin position="244"/>
        <end position="254"/>
    </location>
</feature>
<name>A0A7R9A096_9CRUS</name>
<keyword evidence="4" id="KW-1185">Reference proteome</keyword>
<reference evidence="3" key="1">
    <citation type="submission" date="2020-11" db="EMBL/GenBank/DDBJ databases">
        <authorList>
            <person name="Tran Van P."/>
        </authorList>
    </citation>
    <scope>NUCLEOTIDE SEQUENCE</scope>
</reference>
<protein>
    <submittedName>
        <fullName evidence="3">Uncharacterized protein</fullName>
    </submittedName>
</protein>
<dbReference type="AlphaFoldDB" id="A0A7R9A096"/>
<feature type="transmembrane region" description="Helical" evidence="2">
    <location>
        <begin position="78"/>
        <end position="98"/>
    </location>
</feature>
<feature type="transmembrane region" description="Helical" evidence="2">
    <location>
        <begin position="110"/>
        <end position="134"/>
    </location>
</feature>
<sequence>MVLPQVGLAPQGSTSRPQSRHARQGREALRPGDTQGGRTAVSEAIMRLLEQLRNNRHDCLCCQESSAFAQCDCISYSYFLLTFVLLLVGIVVTVFSFMDQDITDYYSNGHIWLVAGPVFISTGAVVLIKTIIYLRRKKLLQLLLTQRVLTREFQLHQTQQQLHIARDPSCLTLPPSYECVVDISVVPMGVHGGLTVIDTSAPPPTYEEALALLEQKHASTAEQPVLPPPVRPEDSEELQKEQNRGGGTYGVQNL</sequence>
<feature type="region of interest" description="Disordered" evidence="1">
    <location>
        <begin position="218"/>
        <end position="254"/>
    </location>
</feature>
<dbReference type="EMBL" id="LR899617">
    <property type="protein sequence ID" value="CAD7241137.1"/>
    <property type="molecule type" value="Genomic_DNA"/>
</dbReference>
<feature type="region of interest" description="Disordered" evidence="1">
    <location>
        <begin position="1"/>
        <end position="37"/>
    </location>
</feature>
<evidence type="ECO:0000256" key="1">
    <source>
        <dbReference type="SAM" id="MobiDB-lite"/>
    </source>
</evidence>
<accession>A0A7R9A096</accession>